<dbReference type="PROSITE" id="PS51257">
    <property type="entry name" value="PROKAR_LIPOPROTEIN"/>
    <property type="match status" value="1"/>
</dbReference>
<reference evidence="2" key="1">
    <citation type="submission" date="2022-10" db="EMBL/GenBank/DDBJ databases">
        <title>Chryseobacterium babae sp. nov. isolated from the gut of the beetle Oryctes rhinoceros, and Chryseobacterium kimseyorum sp. nov., isolated from a stick insect rearing cage.</title>
        <authorList>
            <person name="Shelomi M."/>
            <person name="Han C.-J."/>
            <person name="Chen W.-M."/>
            <person name="Chen H.-K."/>
            <person name="Liaw S.-J."/>
            <person name="Muhle E."/>
            <person name="Clermont D."/>
        </authorList>
    </citation>
    <scope>NUCLEOTIDE SEQUENCE</scope>
    <source>
        <strain evidence="2">09-1422</strain>
    </source>
</reference>
<keyword evidence="3" id="KW-1185">Reference proteome</keyword>
<evidence type="ECO:0000313" key="3">
    <source>
        <dbReference type="Proteomes" id="UP001163731"/>
    </source>
</evidence>
<dbReference type="Proteomes" id="UP001163731">
    <property type="component" value="Unassembled WGS sequence"/>
</dbReference>
<accession>A0ABT3I016</accession>
<evidence type="ECO:0000313" key="2">
    <source>
        <dbReference type="EMBL" id="MCW3169405.1"/>
    </source>
</evidence>
<feature type="chain" id="PRO_5045327612" evidence="1">
    <location>
        <begin position="22"/>
        <end position="368"/>
    </location>
</feature>
<organism evidence="2 3">
    <name type="scientific">Chryseobacterium kimseyorum</name>
    <dbReference type="NCBI Taxonomy" id="2984028"/>
    <lineage>
        <taxon>Bacteria</taxon>
        <taxon>Pseudomonadati</taxon>
        <taxon>Bacteroidota</taxon>
        <taxon>Flavobacteriia</taxon>
        <taxon>Flavobacteriales</taxon>
        <taxon>Weeksellaceae</taxon>
        <taxon>Chryseobacterium group</taxon>
        <taxon>Chryseobacterium</taxon>
    </lineage>
</organism>
<sequence>MKKIILLFVFAYLLTSCKEIANAFNQSYIYEKGVVLNFNNDNKKTVTASINGANYNLYFDTGSGADVTINEAKFDLKQAKILRQRDISGFDKQYKVSSVYYVTDSISSKLFRLKNIPIFITGREKEDCFHNDEYEGLINIMTDSDLPVELNYEKGYIKILDKLQTAPIGYTFMESKFSSVSSVFKIKLFALGRSDFFIFDTGNNGPILLNDEIFKPKELLNSIDYIGKSVGGSQIVNHLKMYDADFQMKNTKFTQYVGISKGSKRSIVNFNFIKKFNWIIDRKNKKIYYKIIDATKLNNPYSKNHAVHVASAYQGKLIVSYSTSDSNFGISKEIISVNNKTITPQNLCEMQSLLNSTEDWEKLNIKIK</sequence>
<dbReference type="RefSeq" id="WP_264750573.1">
    <property type="nucleotide sequence ID" value="NZ_JAPDHW010000008.1"/>
</dbReference>
<gene>
    <name evidence="2" type="ORF">OMO38_12830</name>
</gene>
<proteinExistence type="predicted"/>
<feature type="signal peptide" evidence="1">
    <location>
        <begin position="1"/>
        <end position="21"/>
    </location>
</feature>
<evidence type="ECO:0000256" key="1">
    <source>
        <dbReference type="SAM" id="SignalP"/>
    </source>
</evidence>
<protein>
    <submittedName>
        <fullName evidence="2">Uncharacterized protein</fullName>
    </submittedName>
</protein>
<name>A0ABT3I016_9FLAO</name>
<dbReference type="EMBL" id="JAPDHW010000008">
    <property type="protein sequence ID" value="MCW3169405.1"/>
    <property type="molecule type" value="Genomic_DNA"/>
</dbReference>
<keyword evidence="1" id="KW-0732">Signal</keyword>
<comment type="caution">
    <text evidence="2">The sequence shown here is derived from an EMBL/GenBank/DDBJ whole genome shotgun (WGS) entry which is preliminary data.</text>
</comment>